<dbReference type="OrthoDB" id="3692620at2"/>
<evidence type="ECO:0000256" key="3">
    <source>
        <dbReference type="ARBA" id="ARBA00023082"/>
    </source>
</evidence>
<comment type="caution">
    <text evidence="7">The sequence shown here is derived from an EMBL/GenBank/DDBJ whole genome shotgun (WGS) entry which is preliminary data.</text>
</comment>
<dbReference type="GO" id="GO:0016987">
    <property type="term" value="F:sigma factor activity"/>
    <property type="evidence" value="ECO:0007669"/>
    <property type="project" value="UniProtKB-KW"/>
</dbReference>
<dbReference type="Proteomes" id="UP000331127">
    <property type="component" value="Unassembled WGS sequence"/>
</dbReference>
<feature type="domain" description="RNA polymerase sigma factor 70 region 4 type 2" evidence="6">
    <location>
        <begin position="129"/>
        <end position="179"/>
    </location>
</feature>
<dbReference type="GO" id="GO:0006352">
    <property type="term" value="P:DNA-templated transcription initiation"/>
    <property type="evidence" value="ECO:0007669"/>
    <property type="project" value="InterPro"/>
</dbReference>
<evidence type="ECO:0000256" key="2">
    <source>
        <dbReference type="ARBA" id="ARBA00023015"/>
    </source>
</evidence>
<reference evidence="7 8" key="1">
    <citation type="submission" date="2019-10" db="EMBL/GenBank/DDBJ databases">
        <title>Whole genome shotgun sequence of Acrocarpospora macrocephala NBRC 16266.</title>
        <authorList>
            <person name="Ichikawa N."/>
            <person name="Kimura A."/>
            <person name="Kitahashi Y."/>
            <person name="Komaki H."/>
            <person name="Oguchi A."/>
        </authorList>
    </citation>
    <scope>NUCLEOTIDE SEQUENCE [LARGE SCALE GENOMIC DNA]</scope>
    <source>
        <strain evidence="7 8">NBRC 16266</strain>
    </source>
</reference>
<dbReference type="InterPro" id="IPR007627">
    <property type="entry name" value="RNA_pol_sigma70_r2"/>
</dbReference>
<evidence type="ECO:0000313" key="7">
    <source>
        <dbReference type="EMBL" id="GES15635.1"/>
    </source>
</evidence>
<dbReference type="CDD" id="cd06171">
    <property type="entry name" value="Sigma70_r4"/>
    <property type="match status" value="1"/>
</dbReference>
<keyword evidence="4" id="KW-0804">Transcription</keyword>
<dbReference type="InterPro" id="IPR013324">
    <property type="entry name" value="RNA_pol_sigma_r3/r4-like"/>
</dbReference>
<evidence type="ECO:0000259" key="6">
    <source>
        <dbReference type="Pfam" id="PF08281"/>
    </source>
</evidence>
<gene>
    <name evidence="7" type="primary">rpoE_31</name>
    <name evidence="7" type="ORF">Amac_092330</name>
</gene>
<organism evidence="7 8">
    <name type="scientific">Acrocarpospora macrocephala</name>
    <dbReference type="NCBI Taxonomy" id="150177"/>
    <lineage>
        <taxon>Bacteria</taxon>
        <taxon>Bacillati</taxon>
        <taxon>Actinomycetota</taxon>
        <taxon>Actinomycetes</taxon>
        <taxon>Streptosporangiales</taxon>
        <taxon>Streptosporangiaceae</taxon>
        <taxon>Acrocarpospora</taxon>
    </lineage>
</organism>
<accession>A0A5M3X1P8</accession>
<dbReference type="Pfam" id="PF04542">
    <property type="entry name" value="Sigma70_r2"/>
    <property type="match status" value="1"/>
</dbReference>
<dbReference type="Pfam" id="PF08281">
    <property type="entry name" value="Sigma70_r4_2"/>
    <property type="match status" value="1"/>
</dbReference>
<dbReference type="SUPFAM" id="SSF88659">
    <property type="entry name" value="Sigma3 and sigma4 domains of RNA polymerase sigma factors"/>
    <property type="match status" value="1"/>
</dbReference>
<evidence type="ECO:0000256" key="4">
    <source>
        <dbReference type="ARBA" id="ARBA00023163"/>
    </source>
</evidence>
<dbReference type="PANTHER" id="PTHR43133">
    <property type="entry name" value="RNA POLYMERASE ECF-TYPE SIGMA FACTO"/>
    <property type="match status" value="1"/>
</dbReference>
<protein>
    <submittedName>
        <fullName evidence="7">DNA-directed RNA polymerase sigma-70 factor</fullName>
    </submittedName>
</protein>
<keyword evidence="7" id="KW-0240">DNA-directed RNA polymerase</keyword>
<dbReference type="NCBIfam" id="TIGR02937">
    <property type="entry name" value="sigma70-ECF"/>
    <property type="match status" value="1"/>
</dbReference>
<dbReference type="GO" id="GO:0000428">
    <property type="term" value="C:DNA-directed RNA polymerase complex"/>
    <property type="evidence" value="ECO:0007669"/>
    <property type="project" value="UniProtKB-KW"/>
</dbReference>
<dbReference type="GO" id="GO:0003677">
    <property type="term" value="F:DNA binding"/>
    <property type="evidence" value="ECO:0007669"/>
    <property type="project" value="InterPro"/>
</dbReference>
<dbReference type="InterPro" id="IPR039425">
    <property type="entry name" value="RNA_pol_sigma-70-like"/>
</dbReference>
<dbReference type="InterPro" id="IPR036388">
    <property type="entry name" value="WH-like_DNA-bd_sf"/>
</dbReference>
<dbReference type="InterPro" id="IPR013249">
    <property type="entry name" value="RNA_pol_sigma70_r4_t2"/>
</dbReference>
<name>A0A5M3X1P8_9ACTN</name>
<proteinExistence type="inferred from homology"/>
<evidence type="ECO:0000313" key="8">
    <source>
        <dbReference type="Proteomes" id="UP000331127"/>
    </source>
</evidence>
<evidence type="ECO:0000259" key="5">
    <source>
        <dbReference type="Pfam" id="PF04542"/>
    </source>
</evidence>
<keyword evidence="2" id="KW-0805">Transcription regulation</keyword>
<dbReference type="EMBL" id="BLAE01000080">
    <property type="protein sequence ID" value="GES15635.1"/>
    <property type="molecule type" value="Genomic_DNA"/>
</dbReference>
<dbReference type="AlphaFoldDB" id="A0A5M3X1P8"/>
<dbReference type="InterPro" id="IPR014284">
    <property type="entry name" value="RNA_pol_sigma-70_dom"/>
</dbReference>
<dbReference type="SUPFAM" id="SSF88946">
    <property type="entry name" value="Sigma2 domain of RNA polymerase sigma factors"/>
    <property type="match status" value="1"/>
</dbReference>
<dbReference type="Gene3D" id="1.10.1740.10">
    <property type="match status" value="1"/>
</dbReference>
<keyword evidence="3" id="KW-0731">Sigma factor</keyword>
<comment type="similarity">
    <text evidence="1">Belongs to the sigma-70 factor family. ECF subfamily.</text>
</comment>
<dbReference type="PANTHER" id="PTHR43133:SF25">
    <property type="entry name" value="RNA POLYMERASE SIGMA FACTOR RFAY-RELATED"/>
    <property type="match status" value="1"/>
</dbReference>
<evidence type="ECO:0000256" key="1">
    <source>
        <dbReference type="ARBA" id="ARBA00010641"/>
    </source>
</evidence>
<feature type="domain" description="RNA polymerase sigma-70 region 2" evidence="5">
    <location>
        <begin position="36"/>
        <end position="100"/>
    </location>
</feature>
<sequence>MPAPLVGDVGGDIGDDAELLAAARAGDSEAFRLLWQPVERRAFGVCFHLTANRPDALDALQETQLAAWKGMHRYEGRAPFAAWVLAIARNAALSVVRRRSSHEDLLFPEAAEPHAAESGFDDTVADLVDLRRALATLSPAHREALLLWAGGLTYEQTAAALEVPLNTVKVWIFRGRRSLRELLG</sequence>
<dbReference type="InterPro" id="IPR013325">
    <property type="entry name" value="RNA_pol_sigma_r2"/>
</dbReference>
<dbReference type="Gene3D" id="1.10.10.10">
    <property type="entry name" value="Winged helix-like DNA-binding domain superfamily/Winged helix DNA-binding domain"/>
    <property type="match status" value="1"/>
</dbReference>
<keyword evidence="8" id="KW-1185">Reference proteome</keyword>
<dbReference type="RefSeq" id="WP_155360736.1">
    <property type="nucleotide sequence ID" value="NZ_BAAAHL010000008.1"/>
</dbReference>